<dbReference type="OrthoDB" id="791955at2"/>
<accession>A0A1G8GSC0</accession>
<reference evidence="2" key="1">
    <citation type="submission" date="2016-10" db="EMBL/GenBank/DDBJ databases">
        <authorList>
            <person name="Varghese N."/>
            <person name="Submissions S."/>
        </authorList>
    </citation>
    <scope>NUCLEOTIDE SEQUENCE [LARGE SCALE GENOMIC DNA]</scope>
    <source>
        <strain evidence="2">Gh-67</strain>
    </source>
</reference>
<organism evidence="1 2">
    <name type="scientific">Mucilaginibacter gossypii</name>
    <dbReference type="NCBI Taxonomy" id="551996"/>
    <lineage>
        <taxon>Bacteria</taxon>
        <taxon>Pseudomonadati</taxon>
        <taxon>Bacteroidota</taxon>
        <taxon>Sphingobacteriia</taxon>
        <taxon>Sphingobacteriales</taxon>
        <taxon>Sphingobacteriaceae</taxon>
        <taxon>Mucilaginibacter</taxon>
    </lineage>
</organism>
<dbReference type="EMBL" id="FNCG01000014">
    <property type="protein sequence ID" value="SDH97223.1"/>
    <property type="molecule type" value="Genomic_DNA"/>
</dbReference>
<dbReference type="Proteomes" id="UP000199705">
    <property type="component" value="Unassembled WGS sequence"/>
</dbReference>
<evidence type="ECO:0000313" key="2">
    <source>
        <dbReference type="Proteomes" id="UP000199705"/>
    </source>
</evidence>
<evidence type="ECO:0000313" key="1">
    <source>
        <dbReference type="EMBL" id="SDH97223.1"/>
    </source>
</evidence>
<dbReference type="RefSeq" id="WP_091172635.1">
    <property type="nucleotide sequence ID" value="NZ_CP071878.2"/>
</dbReference>
<keyword evidence="2" id="KW-1185">Reference proteome</keyword>
<name>A0A1G8GSC0_9SPHI</name>
<proteinExistence type="predicted"/>
<protein>
    <submittedName>
        <fullName evidence="1">Uncharacterized protein</fullName>
    </submittedName>
</protein>
<sequence length="222" mass="24453">MKKIILSLSIILFSLTGFSQALKPVKIDSLVTVSLPEGFTKKDTLGQQIYQGSASLGNILVLRVPNANTKPLNKESDLKDVFKTYIKGIQKQSVNGSVMYPRDTTIGKLEGKVFTLRIDNSGSTGESPELRNFILLYTQDVTYTFEYNYPEQRLDLAKAELKQFSSSIKIAPTLDRRDQYLSDAKGMSAPAKIGIYGGGAVIILIIVLTVIKRKNSQLEAGV</sequence>
<dbReference type="AlphaFoldDB" id="A0A1G8GSC0"/>
<gene>
    <name evidence="1" type="ORF">SAMN05192573_114148</name>
</gene>